<dbReference type="Proteomes" id="UP001218208">
    <property type="component" value="Unassembled WGS sequence"/>
</dbReference>
<dbReference type="AlphaFoldDB" id="A0AAI9BYM0"/>
<evidence type="ECO:0000313" key="1">
    <source>
        <dbReference type="EMBL" id="EKT4090793.1"/>
    </source>
</evidence>
<comment type="caution">
    <text evidence="1">The sequence shown here is derived from an EMBL/GenBank/DDBJ whole genome shotgun (WGS) entry which is preliminary data.</text>
</comment>
<organism evidence="1 2">
    <name type="scientific">Stenotrophomonas maltophilia</name>
    <name type="common">Pseudomonas maltophilia</name>
    <name type="synonym">Xanthomonas maltophilia</name>
    <dbReference type="NCBI Taxonomy" id="40324"/>
    <lineage>
        <taxon>Bacteria</taxon>
        <taxon>Pseudomonadati</taxon>
        <taxon>Pseudomonadota</taxon>
        <taxon>Gammaproteobacteria</taxon>
        <taxon>Lysobacterales</taxon>
        <taxon>Lysobacteraceae</taxon>
        <taxon>Stenotrophomonas</taxon>
        <taxon>Stenotrophomonas maltophilia group</taxon>
    </lineage>
</organism>
<proteinExistence type="predicted"/>
<name>A0AAI9BYM0_STEMA</name>
<reference evidence="1" key="1">
    <citation type="submission" date="2022-07" db="EMBL/GenBank/DDBJ databases">
        <authorList>
            <consortium name="DAFM: The Division of Animal and Food Microbiology"/>
        </authorList>
    </citation>
    <scope>NUCLEOTIDE SEQUENCE</scope>
    <source>
        <strain evidence="1">19MO01SH01-2</strain>
    </source>
</reference>
<sequence length="699" mass="75676">MAKIPMGGYGRGAGQAPVVQTRVGPAGVGEVAQAVGELGQTGMQLADRAQREQEVELRRQKTEAETVARARALNAQLDYEIEVQDATLQTEDAITTGSMDYRKAGEDFTQRVSQIKAPDIDGLAPEAKLAYDRGIQRTARTGELKVRRAVQTAQRGELRSQVTAGIDKLGKIAGMPDADIDAINLRGEQLVTTMGLQAGLDDNTRAKMLQDFKDRNWTSQATQRAIFARENPEALAKLEHDLSASDGYYADKLDAEKRNALLANVTTRQQTLLDRAERAQDRLDAKGERVIAAYERQISIGVPTPPDQMAKWADTVKGTPAEAEFQSMVEQEKTVQQVLRLAPDQQQTFVQNLETKLMTEGGTVAQKGNLDRLKNAVQANQQQLLDAPLLYNASREGGTVEPLKVQALASPADAWEVGAQLNDRMATIQSMRKRWGSQVPERLLLPQEVKVLADTLKEKTAKDQTAMLGQLRTAVMDDKLFNKVMQQLAPDEPVVALAGMLATKERANTTLATHWFKPNKTAGARDVAATMLEGNRLLQGKGDRQFPLPPDAQFRAAFNDKMKEVFAGRPGAADVGMQAVRAYYTGKAAADGDVSGVVDDDRLSEAISASLGSVVDVNGQGKVLAPWGMSATDFEDRAEAAFIAAARQAGLPESTVNGFGAFGLVQQGENTFFVKGGMSFLNGKDGSPLVIRIDGSSQP</sequence>
<dbReference type="EMBL" id="ABLOJW010000001">
    <property type="protein sequence ID" value="EKT4090793.1"/>
    <property type="molecule type" value="Genomic_DNA"/>
</dbReference>
<accession>A0AAI9BYM0</accession>
<gene>
    <name evidence="1" type="ORF">QEG23_000263</name>
</gene>
<protein>
    <submittedName>
        <fullName evidence="1">Uncharacterized protein</fullName>
    </submittedName>
</protein>
<evidence type="ECO:0000313" key="2">
    <source>
        <dbReference type="Proteomes" id="UP001218208"/>
    </source>
</evidence>